<evidence type="ECO:0000256" key="1">
    <source>
        <dbReference type="ARBA" id="ARBA00004123"/>
    </source>
</evidence>
<evidence type="ECO:0000256" key="4">
    <source>
        <dbReference type="ARBA" id="ARBA00023163"/>
    </source>
</evidence>
<dbReference type="AlphaFoldDB" id="A0A5J5CRR7"/>
<dbReference type="GO" id="GO:0000981">
    <property type="term" value="F:DNA-binding transcription factor activity, RNA polymerase II-specific"/>
    <property type="evidence" value="ECO:0007669"/>
    <property type="project" value="TreeGrafter"/>
</dbReference>
<dbReference type="Proteomes" id="UP000327493">
    <property type="component" value="Chromosome 17"/>
</dbReference>
<evidence type="ECO:0008006" key="11">
    <source>
        <dbReference type="Google" id="ProtNLM"/>
    </source>
</evidence>
<keyword evidence="10" id="KW-1185">Reference proteome</keyword>
<dbReference type="InterPro" id="IPR013655">
    <property type="entry name" value="PAS_fold_3"/>
</dbReference>
<keyword evidence="4" id="KW-0804">Transcription</keyword>
<dbReference type="InterPro" id="IPR011598">
    <property type="entry name" value="bHLH_dom"/>
</dbReference>
<name>A0A5J5CRR7_9PERO</name>
<organism evidence="9 10">
    <name type="scientific">Etheostoma spectabile</name>
    <name type="common">orangethroat darter</name>
    <dbReference type="NCBI Taxonomy" id="54343"/>
    <lineage>
        <taxon>Eukaryota</taxon>
        <taxon>Metazoa</taxon>
        <taxon>Chordata</taxon>
        <taxon>Craniata</taxon>
        <taxon>Vertebrata</taxon>
        <taxon>Euteleostomi</taxon>
        <taxon>Actinopterygii</taxon>
        <taxon>Neopterygii</taxon>
        <taxon>Teleostei</taxon>
        <taxon>Neoteleostei</taxon>
        <taxon>Acanthomorphata</taxon>
        <taxon>Eupercaria</taxon>
        <taxon>Perciformes</taxon>
        <taxon>Percoidei</taxon>
        <taxon>Percidae</taxon>
        <taxon>Etheostomatinae</taxon>
        <taxon>Etheostoma</taxon>
    </lineage>
</organism>
<evidence type="ECO:0000256" key="5">
    <source>
        <dbReference type="ARBA" id="ARBA00023242"/>
    </source>
</evidence>
<feature type="domain" description="PAS" evidence="7">
    <location>
        <begin position="183"/>
        <end position="244"/>
    </location>
</feature>
<dbReference type="InterPro" id="IPR056192">
    <property type="entry name" value="bHLH_NPAS4"/>
</dbReference>
<dbReference type="Pfam" id="PF23183">
    <property type="entry name" value="bHLH_NPAS4"/>
    <property type="match status" value="1"/>
</dbReference>
<proteinExistence type="predicted"/>
<dbReference type="Pfam" id="PF08447">
    <property type="entry name" value="PAS_3"/>
    <property type="match status" value="1"/>
</dbReference>
<dbReference type="PROSITE" id="PS50112">
    <property type="entry name" value="PAS"/>
    <property type="match status" value="2"/>
</dbReference>
<keyword evidence="3" id="KW-0238">DNA-binding</keyword>
<comment type="caution">
    <text evidence="9">The sequence shown here is derived from an EMBL/GenBank/DDBJ whole genome shotgun (WGS) entry which is preliminary data.</text>
</comment>
<feature type="domain" description="PAS" evidence="7">
    <location>
        <begin position="338"/>
        <end position="380"/>
    </location>
</feature>
<dbReference type="InterPro" id="IPR035965">
    <property type="entry name" value="PAS-like_dom_sf"/>
</dbReference>
<evidence type="ECO:0000256" key="6">
    <source>
        <dbReference type="SAM" id="MobiDB-lite"/>
    </source>
</evidence>
<keyword evidence="5" id="KW-0539">Nucleus</keyword>
<dbReference type="CDD" id="cd00130">
    <property type="entry name" value="PAS"/>
    <property type="match status" value="2"/>
</dbReference>
<keyword evidence="2" id="KW-0805">Transcription regulation</keyword>
<dbReference type="GO" id="GO:0046983">
    <property type="term" value="F:protein dimerization activity"/>
    <property type="evidence" value="ECO:0007669"/>
    <property type="project" value="InterPro"/>
</dbReference>
<dbReference type="InterPro" id="IPR000014">
    <property type="entry name" value="PAS"/>
</dbReference>
<reference evidence="9 10" key="1">
    <citation type="submission" date="2019-08" db="EMBL/GenBank/DDBJ databases">
        <title>A chromosome-level genome assembly, high-density linkage maps, and genome scans reveal the genomic architecture of hybrid incompatibilities underlying speciation via character displacement in darters (Percidae: Etheostominae).</title>
        <authorList>
            <person name="Moran R.L."/>
            <person name="Catchen J.M."/>
            <person name="Fuller R.C."/>
        </authorList>
    </citation>
    <scope>NUCLEOTIDE SEQUENCE [LARGE SCALE GENOMIC DNA]</scope>
    <source>
        <strain evidence="9">EspeVRDwgs_2016</strain>
        <tissue evidence="9">Muscle</tissue>
    </source>
</reference>
<gene>
    <name evidence="9" type="ORF">FQN60_015222</name>
</gene>
<comment type="subcellular location">
    <subcellularLocation>
        <location evidence="1">Nucleus</location>
    </subcellularLocation>
</comment>
<evidence type="ECO:0000259" key="7">
    <source>
        <dbReference type="PROSITE" id="PS50112"/>
    </source>
</evidence>
<dbReference type="SMART" id="SM00091">
    <property type="entry name" value="PAS"/>
    <property type="match status" value="2"/>
</dbReference>
<sequence length="859" mass="94824">MQFPSFCFLLKSRELNLPQPACLIALIVYSGYSEAVVPPTPRLPLSWMSCAVLGGGGYKSKDATLLIQTRACRGGYIISVEMNIWCKSCKCPVSAPCASRRLADGQRTSSCRRFRSTKGASKARRDHINHEIRNLRTLLPITQEDQERLSYLHSMAAICTYIRKSVLFQGLPAGVRSHCSLPYEAFLQALHGFILVTTAQGRLVYVSENAAEYLGLSMIDVLQGDTFYDMVERSDIDIVKSNLDIKKNSSSERSFICCMHTTKAFKLQHGSGCSMMVRGRFQSFLQPCPSLSSACPTNQPLFVALCTPTVNRLQSSDSDFHHSFNSVHRLDMSFTQLSDSVLYFLGCSAEEMTGRSWYGLVHPEDLSLSAVSHRSLMQADDGFQVEMVLRLQCKDLSWTWVYIRANKNSECQSVSCVNFIISETEARFLQEKISSDAFRPSSLSLLNSCHFAGQQAPQAQSHNNTKCFKRQRSSDSQSEEPGAKARRESEQDLYFVACVSSPGDSSPVPLGDSPALFTPPYSPASSSSSLQQRELSHDLLMDVHGYTDQLLSSPECSPYYYSYPEAGLTCHQSPSDSLPAAAEQTFDQAASPLSSSSSSSSSSSPTYDFQACSADARLVPDYRSVSDMCESPVDCALHQDDFSLPEQPQGGSRVQMHHVPHHVLPIHSSLLTPNQSPTSTESNHYNEREQAEISILAQQISSLASSFAMYNTLSPLQNVAQPATTNTLASTSNWPHHPSLPSGSLLKREMVLDDGVFDSILKDLDAVTRKSSMSGPGDVACSYQQGLLSCRSGPHQLEQEPLWLSPPITEDPLPAEQFTAMDPFSLQSGHYVQNTELHQLNHYMQSALQQDGLAEENLY</sequence>
<dbReference type="PANTHER" id="PTHR23043">
    <property type="entry name" value="HYPOXIA-INDUCIBLE FACTOR 1 ALPHA"/>
    <property type="match status" value="1"/>
</dbReference>
<feature type="compositionally biased region" description="Low complexity" evidence="6">
    <location>
        <begin position="594"/>
        <end position="604"/>
    </location>
</feature>
<dbReference type="CDD" id="cd19697">
    <property type="entry name" value="bHLH-PAS_NPAS4_PASD10"/>
    <property type="match status" value="1"/>
</dbReference>
<feature type="domain" description="BHLH" evidence="8">
    <location>
        <begin position="112"/>
        <end position="165"/>
    </location>
</feature>
<dbReference type="GO" id="GO:0000977">
    <property type="term" value="F:RNA polymerase II transcription regulatory region sequence-specific DNA binding"/>
    <property type="evidence" value="ECO:0007669"/>
    <property type="project" value="TreeGrafter"/>
</dbReference>
<dbReference type="EMBL" id="VOFY01000017">
    <property type="protein sequence ID" value="KAA8584014.1"/>
    <property type="molecule type" value="Genomic_DNA"/>
</dbReference>
<dbReference type="PANTHER" id="PTHR23043:SF37">
    <property type="entry name" value="NPAS4 PROTEIN"/>
    <property type="match status" value="1"/>
</dbReference>
<evidence type="ECO:0000256" key="3">
    <source>
        <dbReference type="ARBA" id="ARBA00023125"/>
    </source>
</evidence>
<dbReference type="SUPFAM" id="SSF55785">
    <property type="entry name" value="PYP-like sensor domain (PAS domain)"/>
    <property type="match status" value="2"/>
</dbReference>
<accession>A0A5J5CRR7</accession>
<evidence type="ECO:0000256" key="2">
    <source>
        <dbReference type="ARBA" id="ARBA00023015"/>
    </source>
</evidence>
<feature type="compositionally biased region" description="Polar residues" evidence="6">
    <location>
        <begin position="456"/>
        <end position="466"/>
    </location>
</feature>
<evidence type="ECO:0000313" key="9">
    <source>
        <dbReference type="EMBL" id="KAA8584014.1"/>
    </source>
</evidence>
<evidence type="ECO:0000259" key="8">
    <source>
        <dbReference type="PROSITE" id="PS50888"/>
    </source>
</evidence>
<protein>
    <recommendedName>
        <fullName evidence="11">Neuronal PAS domain-containing protein 4-like</fullName>
    </recommendedName>
</protein>
<feature type="region of interest" description="Disordered" evidence="6">
    <location>
        <begin position="503"/>
        <end position="532"/>
    </location>
</feature>
<feature type="region of interest" description="Disordered" evidence="6">
    <location>
        <begin position="456"/>
        <end position="488"/>
    </location>
</feature>
<dbReference type="Gene3D" id="3.30.450.20">
    <property type="entry name" value="PAS domain"/>
    <property type="match status" value="2"/>
</dbReference>
<dbReference type="GO" id="GO:0005634">
    <property type="term" value="C:nucleus"/>
    <property type="evidence" value="ECO:0007669"/>
    <property type="project" value="UniProtKB-SubCell"/>
</dbReference>
<feature type="region of interest" description="Disordered" evidence="6">
    <location>
        <begin position="572"/>
        <end position="606"/>
    </location>
</feature>
<evidence type="ECO:0000313" key="10">
    <source>
        <dbReference type="Proteomes" id="UP000327493"/>
    </source>
</evidence>
<dbReference type="PROSITE" id="PS50888">
    <property type="entry name" value="BHLH"/>
    <property type="match status" value="1"/>
</dbReference>